<sequence>MYPGLFLDLLHVNNGIILCVCACVCVCLSGGGRVFSWIVGVRVHFNYKIFWTYCLVLVLLDLKLSFY</sequence>
<dbReference type="EMBL" id="GBXM01018257">
    <property type="protein sequence ID" value="JAH90320.1"/>
    <property type="molecule type" value="Transcribed_RNA"/>
</dbReference>
<organism evidence="2">
    <name type="scientific">Anguilla anguilla</name>
    <name type="common">European freshwater eel</name>
    <name type="synonym">Muraena anguilla</name>
    <dbReference type="NCBI Taxonomy" id="7936"/>
    <lineage>
        <taxon>Eukaryota</taxon>
        <taxon>Metazoa</taxon>
        <taxon>Chordata</taxon>
        <taxon>Craniata</taxon>
        <taxon>Vertebrata</taxon>
        <taxon>Euteleostomi</taxon>
        <taxon>Actinopterygii</taxon>
        <taxon>Neopterygii</taxon>
        <taxon>Teleostei</taxon>
        <taxon>Anguilliformes</taxon>
        <taxon>Anguillidae</taxon>
        <taxon>Anguilla</taxon>
    </lineage>
</organism>
<name>A0A0E9WL80_ANGAN</name>
<evidence type="ECO:0000256" key="1">
    <source>
        <dbReference type="SAM" id="Phobius"/>
    </source>
</evidence>
<reference evidence="2" key="1">
    <citation type="submission" date="2014-11" db="EMBL/GenBank/DDBJ databases">
        <authorList>
            <person name="Amaro Gonzalez C."/>
        </authorList>
    </citation>
    <scope>NUCLEOTIDE SEQUENCE</scope>
</reference>
<evidence type="ECO:0000313" key="2">
    <source>
        <dbReference type="EMBL" id="JAH90320.1"/>
    </source>
</evidence>
<feature type="transmembrane region" description="Helical" evidence="1">
    <location>
        <begin position="47"/>
        <end position="66"/>
    </location>
</feature>
<keyword evidence="1" id="KW-0812">Transmembrane</keyword>
<proteinExistence type="predicted"/>
<dbReference type="AlphaFoldDB" id="A0A0E9WL80"/>
<reference evidence="2" key="2">
    <citation type="journal article" date="2015" name="Fish Shellfish Immunol.">
        <title>Early steps in the European eel (Anguilla anguilla)-Vibrio vulnificus interaction in the gills: Role of the RtxA13 toxin.</title>
        <authorList>
            <person name="Callol A."/>
            <person name="Pajuelo D."/>
            <person name="Ebbesson L."/>
            <person name="Teles M."/>
            <person name="MacKenzie S."/>
            <person name="Amaro C."/>
        </authorList>
    </citation>
    <scope>NUCLEOTIDE SEQUENCE</scope>
</reference>
<keyword evidence="1" id="KW-1133">Transmembrane helix</keyword>
<protein>
    <submittedName>
        <fullName evidence="2">Uncharacterized protein</fullName>
    </submittedName>
</protein>
<feature type="transmembrane region" description="Helical" evidence="1">
    <location>
        <begin position="15"/>
        <end position="35"/>
    </location>
</feature>
<keyword evidence="1" id="KW-0472">Membrane</keyword>
<accession>A0A0E9WL80</accession>